<evidence type="ECO:0000313" key="2">
    <source>
        <dbReference type="WBParaSite" id="maker-uti_cns_0002148-snap-gene-0.32-mRNA-1"/>
    </source>
</evidence>
<evidence type="ECO:0000313" key="1">
    <source>
        <dbReference type="Proteomes" id="UP000095280"/>
    </source>
</evidence>
<dbReference type="AlphaFoldDB" id="A0A1I8GIN1"/>
<keyword evidence="1" id="KW-1185">Reference proteome</keyword>
<protein>
    <submittedName>
        <fullName evidence="2">GAF domain-containing protein</fullName>
    </submittedName>
</protein>
<organism evidence="1 2">
    <name type="scientific">Macrostomum lignano</name>
    <dbReference type="NCBI Taxonomy" id="282301"/>
    <lineage>
        <taxon>Eukaryota</taxon>
        <taxon>Metazoa</taxon>
        <taxon>Spiralia</taxon>
        <taxon>Lophotrochozoa</taxon>
        <taxon>Platyhelminthes</taxon>
        <taxon>Rhabditophora</taxon>
        <taxon>Macrostomorpha</taxon>
        <taxon>Macrostomida</taxon>
        <taxon>Macrostomidae</taxon>
        <taxon>Macrostomum</taxon>
    </lineage>
</organism>
<name>A0A1I8GIN1_9PLAT</name>
<dbReference type="WBParaSite" id="maker-uti_cns_0002148-snap-gene-0.32-mRNA-1">
    <property type="protein sequence ID" value="maker-uti_cns_0002148-snap-gene-0.32-mRNA-1"/>
    <property type="gene ID" value="maker-uti_cns_0002148-snap-gene-0.32"/>
</dbReference>
<accession>A0A1I8GIN1</accession>
<proteinExistence type="predicted"/>
<dbReference type="Proteomes" id="UP000095280">
    <property type="component" value="Unplaced"/>
</dbReference>
<sequence length="123" mass="13585">MNLTDFISSVIGGDAELASFSSTDELDEFLAVSKSLNHLFENSSSIRLGLLYEPADDILLGLSRNQSGACGLVPIGNLSELHDAFCQRRSRPVRLSTKSGRRRQTGSWFRQLQRPKAFAGRRA</sequence>
<reference evidence="2" key="1">
    <citation type="submission" date="2016-11" db="UniProtKB">
        <authorList>
            <consortium name="WormBaseParasite"/>
        </authorList>
    </citation>
    <scope>IDENTIFICATION</scope>
</reference>